<sequence length="126" mass="13642">MDHLMLYSEEKPRIPRKTYEVPSSSMSPQVSSLAYPASNGLSSLCSPIHGPCSHHHGPVYGSTGPTRLHGPVHGLCSHHNSPSILHCPVYGPTGLHSRIHSPVHGPLQGSSSLHSRVHTEHLNYPK</sequence>
<gene>
    <name evidence="2" type="ORF">CRENBAI_020698</name>
</gene>
<name>A0AAV9RZQ9_9TELE</name>
<keyword evidence="3" id="KW-1185">Reference proteome</keyword>
<feature type="compositionally biased region" description="Basic and acidic residues" evidence="1">
    <location>
        <begin position="117"/>
        <end position="126"/>
    </location>
</feature>
<dbReference type="EMBL" id="JAHHUM010001159">
    <property type="protein sequence ID" value="KAK5614541.1"/>
    <property type="molecule type" value="Genomic_DNA"/>
</dbReference>
<dbReference type="AlphaFoldDB" id="A0AAV9RZQ9"/>
<reference evidence="2 3" key="1">
    <citation type="submission" date="2021-06" db="EMBL/GenBank/DDBJ databases">
        <authorList>
            <person name="Palmer J.M."/>
        </authorList>
    </citation>
    <scope>NUCLEOTIDE SEQUENCE [LARGE SCALE GENOMIC DNA]</scope>
    <source>
        <strain evidence="2 3">MEX-2019</strain>
        <tissue evidence="2">Muscle</tissue>
    </source>
</reference>
<evidence type="ECO:0000313" key="2">
    <source>
        <dbReference type="EMBL" id="KAK5614541.1"/>
    </source>
</evidence>
<dbReference type="Proteomes" id="UP001311232">
    <property type="component" value="Unassembled WGS sequence"/>
</dbReference>
<comment type="caution">
    <text evidence="2">The sequence shown here is derived from an EMBL/GenBank/DDBJ whole genome shotgun (WGS) entry which is preliminary data.</text>
</comment>
<evidence type="ECO:0000313" key="3">
    <source>
        <dbReference type="Proteomes" id="UP001311232"/>
    </source>
</evidence>
<organism evidence="2 3">
    <name type="scientific">Crenichthys baileyi</name>
    <name type="common">White River springfish</name>
    <dbReference type="NCBI Taxonomy" id="28760"/>
    <lineage>
        <taxon>Eukaryota</taxon>
        <taxon>Metazoa</taxon>
        <taxon>Chordata</taxon>
        <taxon>Craniata</taxon>
        <taxon>Vertebrata</taxon>
        <taxon>Euteleostomi</taxon>
        <taxon>Actinopterygii</taxon>
        <taxon>Neopterygii</taxon>
        <taxon>Teleostei</taxon>
        <taxon>Neoteleostei</taxon>
        <taxon>Acanthomorphata</taxon>
        <taxon>Ovalentaria</taxon>
        <taxon>Atherinomorphae</taxon>
        <taxon>Cyprinodontiformes</taxon>
        <taxon>Goodeidae</taxon>
        <taxon>Crenichthys</taxon>
    </lineage>
</organism>
<evidence type="ECO:0000256" key="1">
    <source>
        <dbReference type="SAM" id="MobiDB-lite"/>
    </source>
</evidence>
<protein>
    <submittedName>
        <fullName evidence="2">Uncharacterized protein</fullName>
    </submittedName>
</protein>
<proteinExistence type="predicted"/>
<feature type="region of interest" description="Disordered" evidence="1">
    <location>
        <begin position="102"/>
        <end position="126"/>
    </location>
</feature>
<accession>A0AAV9RZQ9</accession>